<geneLocation type="mitochondrion" evidence="2"/>
<evidence type="ECO:0000313" key="3">
    <source>
        <dbReference type="Proteomes" id="UP000290189"/>
    </source>
</evidence>
<feature type="transmembrane region" description="Helical" evidence="1">
    <location>
        <begin position="66"/>
        <end position="86"/>
    </location>
</feature>
<evidence type="ECO:0000313" key="2">
    <source>
        <dbReference type="EMBL" id="SPQ95765.1"/>
    </source>
</evidence>
<keyword evidence="1" id="KW-1133">Transmembrane helix</keyword>
<accession>A0A3P3Y6G0</accession>
<keyword evidence="1" id="KW-0812">Transmembrane</keyword>
<dbReference type="EMBL" id="OVEO01000004">
    <property type="protein sequence ID" value="SPQ95765.1"/>
    <property type="molecule type" value="Genomic_DNA"/>
</dbReference>
<reference evidence="2 3" key="1">
    <citation type="submission" date="2018-03" db="EMBL/GenBank/DDBJ databases">
        <authorList>
            <person name="Fogelqvist J."/>
        </authorList>
    </citation>
    <scope>NUCLEOTIDE SEQUENCE [LARGE SCALE GENOMIC DNA]</scope>
</reference>
<dbReference type="AlphaFoldDB" id="A0A3P3Y6G0"/>
<proteinExistence type="predicted"/>
<name>A0A3P3Y6G0_PLABS</name>
<protein>
    <submittedName>
        <fullName evidence="2">Uncharacterized protein</fullName>
    </submittedName>
</protein>
<organism evidence="2 3">
    <name type="scientific">Plasmodiophora brassicae</name>
    <name type="common">Clubroot disease agent</name>
    <dbReference type="NCBI Taxonomy" id="37360"/>
    <lineage>
        <taxon>Eukaryota</taxon>
        <taxon>Sar</taxon>
        <taxon>Rhizaria</taxon>
        <taxon>Endomyxa</taxon>
        <taxon>Phytomyxea</taxon>
        <taxon>Plasmodiophorida</taxon>
        <taxon>Plasmodiophoridae</taxon>
        <taxon>Plasmodiophora</taxon>
    </lineage>
</organism>
<sequence length="375" mass="42255">MLSHGCLQPRRAVLFSERGPLICDHWCSDRRPRPRWAGGMAEMVNVRVASGGTVTPRPVKWYRRPMGLAVLVVLAVAVSLLFYVLLSPRPGNAYLRFSRRSPGKFDVLLPDKDPITVHVTTEPKHAYLKFLLPDTKDGPDVWFRVGDRELVESLPFRVNLQSGRAQMSGKIDEGTRDEGFVNVFVMDRADRELNTWQIKHAIQSNEHLAFVFRSLSYVLSDPDKHRALFSSSWSKSPSLPKALTFTTYWFSAGGTVRDASGNNVAHVEKRDDELRLISNVDGRPRALLKRSSVGDVFAYRDSGNLGAPLFFVNLKRMSDISAVPWWWWCTVTKPKGAVVWEADVRSVLQSKHVPDIAAVPRDLAVLIKAILHTPF</sequence>
<keyword evidence="1" id="KW-0472">Membrane</keyword>
<gene>
    <name evidence="2" type="ORF">PLBR_LOCUS2980</name>
</gene>
<evidence type="ECO:0000256" key="1">
    <source>
        <dbReference type="SAM" id="Phobius"/>
    </source>
</evidence>
<dbReference type="Proteomes" id="UP000290189">
    <property type="component" value="Unassembled WGS sequence"/>
</dbReference>
<keyword evidence="2" id="KW-0496">Mitochondrion</keyword>